<gene>
    <name evidence="2" type="ORF">EVAR_896_1</name>
</gene>
<accession>A0A4C1SGQ7</accession>
<protein>
    <submittedName>
        <fullName evidence="2">Uncharacterized protein</fullName>
    </submittedName>
</protein>
<dbReference type="EMBL" id="BGZK01000005">
    <property type="protein sequence ID" value="GBP00300.1"/>
    <property type="molecule type" value="Genomic_DNA"/>
</dbReference>
<reference evidence="2 3" key="1">
    <citation type="journal article" date="2019" name="Commun. Biol.">
        <title>The bagworm genome reveals a unique fibroin gene that provides high tensile strength.</title>
        <authorList>
            <person name="Kono N."/>
            <person name="Nakamura H."/>
            <person name="Ohtoshi R."/>
            <person name="Tomita M."/>
            <person name="Numata K."/>
            <person name="Arakawa K."/>
        </authorList>
    </citation>
    <scope>NUCLEOTIDE SEQUENCE [LARGE SCALE GENOMIC DNA]</scope>
</reference>
<dbReference type="Proteomes" id="UP000299102">
    <property type="component" value="Unassembled WGS sequence"/>
</dbReference>
<keyword evidence="3" id="KW-1185">Reference proteome</keyword>
<dbReference type="AlphaFoldDB" id="A0A4C1SGQ7"/>
<proteinExistence type="predicted"/>
<sequence length="234" mass="26925">MASRGRHCSDGGSARCKAVRSATFEGTHSVETKVVFRVKIPGCESKLMGNRFRNTDWGNVILDSFKQRREIRRPSRKPGALHLLERSRSRRPPSAEPRIPSSYLSCLTRSTFVLVVFSINKYIKRKRNTAEKWIKVQRPFRRRRETASPKRANTRPVLGFAPVGIRALWLDWLMTLRKWRPRSVRLGIYDDSWPAPLCDGAGGPEAHRMQAKGTLHTMVEDVLLILMVLACWWM</sequence>
<evidence type="ECO:0000313" key="2">
    <source>
        <dbReference type="EMBL" id="GBP00300.1"/>
    </source>
</evidence>
<evidence type="ECO:0000313" key="3">
    <source>
        <dbReference type="Proteomes" id="UP000299102"/>
    </source>
</evidence>
<evidence type="ECO:0000256" key="1">
    <source>
        <dbReference type="SAM" id="MobiDB-lite"/>
    </source>
</evidence>
<comment type="caution">
    <text evidence="2">The sequence shown here is derived from an EMBL/GenBank/DDBJ whole genome shotgun (WGS) entry which is preliminary data.</text>
</comment>
<feature type="region of interest" description="Disordered" evidence="1">
    <location>
        <begin position="76"/>
        <end position="98"/>
    </location>
</feature>
<name>A0A4C1SGQ7_EUMVA</name>
<organism evidence="2 3">
    <name type="scientific">Eumeta variegata</name>
    <name type="common">Bagworm moth</name>
    <name type="synonym">Eumeta japonica</name>
    <dbReference type="NCBI Taxonomy" id="151549"/>
    <lineage>
        <taxon>Eukaryota</taxon>
        <taxon>Metazoa</taxon>
        <taxon>Ecdysozoa</taxon>
        <taxon>Arthropoda</taxon>
        <taxon>Hexapoda</taxon>
        <taxon>Insecta</taxon>
        <taxon>Pterygota</taxon>
        <taxon>Neoptera</taxon>
        <taxon>Endopterygota</taxon>
        <taxon>Lepidoptera</taxon>
        <taxon>Glossata</taxon>
        <taxon>Ditrysia</taxon>
        <taxon>Tineoidea</taxon>
        <taxon>Psychidae</taxon>
        <taxon>Oiketicinae</taxon>
        <taxon>Eumeta</taxon>
    </lineage>
</organism>